<gene>
    <name evidence="7" type="ORF">CFK41_16095</name>
</gene>
<dbReference type="Gene3D" id="3.20.20.30">
    <property type="entry name" value="Luciferase-like domain"/>
    <property type="match status" value="1"/>
</dbReference>
<evidence type="ECO:0000313" key="7">
    <source>
        <dbReference type="EMBL" id="ATG56126.1"/>
    </source>
</evidence>
<accession>A0A291H194</accession>
<dbReference type="Pfam" id="PF00296">
    <property type="entry name" value="Bac_luciferase"/>
    <property type="match status" value="1"/>
</dbReference>
<proteinExistence type="predicted"/>
<evidence type="ECO:0000256" key="5">
    <source>
        <dbReference type="SAM" id="MobiDB-lite"/>
    </source>
</evidence>
<dbReference type="AlphaFoldDB" id="A0A291H194"/>
<dbReference type="Proteomes" id="UP000217889">
    <property type="component" value="Chromosome"/>
</dbReference>
<feature type="compositionally biased region" description="Basic and acidic residues" evidence="5">
    <location>
        <begin position="298"/>
        <end position="323"/>
    </location>
</feature>
<protein>
    <submittedName>
        <fullName evidence="7">LLM class flavin-dependent oxidoreductase</fullName>
    </submittedName>
</protein>
<keyword evidence="2" id="KW-0288">FMN</keyword>
<dbReference type="GO" id="GO:0016705">
    <property type="term" value="F:oxidoreductase activity, acting on paired donors, with incorporation or reduction of molecular oxygen"/>
    <property type="evidence" value="ECO:0007669"/>
    <property type="project" value="InterPro"/>
</dbReference>
<sequence>MTDTALHPGAETAAAREAGSNLPVLAVDLVADPSLLSRLAELGRGLEEAGVGAVTISDGGLHPIHVASFLAPLTRTLGLLPRTDAIYVEPFHLATQLMSLDHLSHGRAGWLLTAETDPAAPAAVGREVLGLEATAREAADVLEAARLVWDSWAPDAVVKDTSRGVYVDAARLQYTDVEASTFSLRGPSITPRSPQGLLPVLVADTDRPAVGERVATELADGRVLDVDVSAGAHPDQIAETLEGADARLVRLVGLDLEADPLGTVTALVAALRERELIASAADEGQSLREQLGLAIAEHAPDPERRTDRARRTDLTDQTREESA</sequence>
<feature type="domain" description="Luciferase-like" evidence="6">
    <location>
        <begin position="35"/>
        <end position="247"/>
    </location>
</feature>
<dbReference type="InterPro" id="IPR036661">
    <property type="entry name" value="Luciferase-like_sf"/>
</dbReference>
<keyword evidence="4" id="KW-0503">Monooxygenase</keyword>
<dbReference type="SUPFAM" id="SSF51679">
    <property type="entry name" value="Bacterial luciferase-like"/>
    <property type="match status" value="1"/>
</dbReference>
<keyword evidence="8" id="KW-1185">Reference proteome</keyword>
<dbReference type="InterPro" id="IPR011251">
    <property type="entry name" value="Luciferase-like_dom"/>
</dbReference>
<reference evidence="7 8" key="1">
    <citation type="journal article" date="2014" name="Int. J. Syst. Evol. Microbiol.">
        <title>Brachybacterium ginsengisoli sp. nov., isolated from soil of a ginseng field.</title>
        <authorList>
            <person name="Hoang V.A."/>
            <person name="Kim Y.J."/>
            <person name="Nguyen N.L."/>
            <person name="Yang D.C."/>
        </authorList>
    </citation>
    <scope>NUCLEOTIDE SEQUENCE [LARGE SCALE GENOMIC DNA]</scope>
    <source>
        <strain evidence="7 8">DCY80</strain>
    </source>
</reference>
<evidence type="ECO:0000256" key="3">
    <source>
        <dbReference type="ARBA" id="ARBA00023002"/>
    </source>
</evidence>
<organism evidence="7 8">
    <name type="scientific">Brachybacterium ginsengisoli</name>
    <dbReference type="NCBI Taxonomy" id="1331682"/>
    <lineage>
        <taxon>Bacteria</taxon>
        <taxon>Bacillati</taxon>
        <taxon>Actinomycetota</taxon>
        <taxon>Actinomycetes</taxon>
        <taxon>Micrococcales</taxon>
        <taxon>Dermabacteraceae</taxon>
        <taxon>Brachybacterium</taxon>
    </lineage>
</organism>
<evidence type="ECO:0000313" key="8">
    <source>
        <dbReference type="Proteomes" id="UP000217889"/>
    </source>
</evidence>
<dbReference type="InterPro" id="IPR051260">
    <property type="entry name" value="Diverse_substr_monoxygenases"/>
</dbReference>
<dbReference type="KEGG" id="bgg:CFK41_16095"/>
<dbReference type="RefSeq" id="WP_096800586.1">
    <property type="nucleotide sequence ID" value="NZ_CP023564.1"/>
</dbReference>
<evidence type="ECO:0000256" key="1">
    <source>
        <dbReference type="ARBA" id="ARBA00022630"/>
    </source>
</evidence>
<keyword evidence="1" id="KW-0285">Flavoprotein</keyword>
<evidence type="ECO:0000256" key="4">
    <source>
        <dbReference type="ARBA" id="ARBA00023033"/>
    </source>
</evidence>
<evidence type="ECO:0000259" key="6">
    <source>
        <dbReference type="Pfam" id="PF00296"/>
    </source>
</evidence>
<evidence type="ECO:0000256" key="2">
    <source>
        <dbReference type="ARBA" id="ARBA00022643"/>
    </source>
</evidence>
<dbReference type="PANTHER" id="PTHR30011:SF16">
    <property type="entry name" value="C2H2 FINGER DOMAIN TRANSCRIPTION FACTOR (EUROFUNG)-RELATED"/>
    <property type="match status" value="1"/>
</dbReference>
<dbReference type="EMBL" id="CP023564">
    <property type="protein sequence ID" value="ATG56126.1"/>
    <property type="molecule type" value="Genomic_DNA"/>
</dbReference>
<dbReference type="GO" id="GO:0004497">
    <property type="term" value="F:monooxygenase activity"/>
    <property type="evidence" value="ECO:0007669"/>
    <property type="project" value="UniProtKB-KW"/>
</dbReference>
<keyword evidence="3" id="KW-0560">Oxidoreductase</keyword>
<dbReference type="OrthoDB" id="3265338at2"/>
<feature type="region of interest" description="Disordered" evidence="5">
    <location>
        <begin position="295"/>
        <end position="323"/>
    </location>
</feature>
<name>A0A291H194_9MICO</name>
<dbReference type="PANTHER" id="PTHR30011">
    <property type="entry name" value="ALKANESULFONATE MONOOXYGENASE-RELATED"/>
    <property type="match status" value="1"/>
</dbReference>